<evidence type="ECO:0000256" key="10">
    <source>
        <dbReference type="RuleBase" id="RU003956"/>
    </source>
</evidence>
<evidence type="ECO:0000256" key="3">
    <source>
        <dbReference type="ARBA" id="ARBA00014628"/>
    </source>
</evidence>
<dbReference type="PROSITE" id="PS00705">
    <property type="entry name" value="PROK_CO2_ANHYDRASE_2"/>
    <property type="match status" value="1"/>
</dbReference>
<dbReference type="GO" id="GO:0004089">
    <property type="term" value="F:carbonate dehydratase activity"/>
    <property type="evidence" value="ECO:0007669"/>
    <property type="project" value="UniProtKB-UniRule"/>
</dbReference>
<dbReference type="InterPro" id="IPR045066">
    <property type="entry name" value="Beta_CA_cladeB"/>
</dbReference>
<keyword evidence="4 9" id="KW-0479">Metal-binding</keyword>
<dbReference type="SMART" id="SM00947">
    <property type="entry name" value="Pro_CA"/>
    <property type="match status" value="1"/>
</dbReference>
<feature type="binding site" evidence="9">
    <location>
        <position position="49"/>
    </location>
    <ligand>
        <name>Zn(2+)</name>
        <dbReference type="ChEBI" id="CHEBI:29105"/>
    </ligand>
</feature>
<feature type="binding site" evidence="9">
    <location>
        <position position="47"/>
    </location>
    <ligand>
        <name>Zn(2+)</name>
        <dbReference type="ChEBI" id="CHEBI:29105"/>
    </ligand>
</feature>
<dbReference type="EMBL" id="JAJAXM010000011">
    <property type="protein sequence ID" value="MCG9025829.1"/>
    <property type="molecule type" value="Genomic_DNA"/>
</dbReference>
<dbReference type="EC" id="4.2.1.1" evidence="2 10"/>
<reference evidence="11" key="3">
    <citation type="submission" date="2017-06" db="EMBL/GenBank/DDBJ databases">
        <authorList>
            <person name="Kim H.J."/>
            <person name="Triplett B.A."/>
        </authorList>
    </citation>
    <scope>NUCLEOTIDE SEQUENCE</scope>
    <source>
        <strain evidence="11">HLGZ1</strain>
    </source>
</reference>
<dbReference type="EMBL" id="CP022115">
    <property type="protein sequence ID" value="ASJ23335.1"/>
    <property type="molecule type" value="Genomic_DNA"/>
</dbReference>
<evidence type="ECO:0000256" key="2">
    <source>
        <dbReference type="ARBA" id="ARBA00012925"/>
    </source>
</evidence>
<evidence type="ECO:0000256" key="8">
    <source>
        <dbReference type="ARBA" id="ARBA00048348"/>
    </source>
</evidence>
<comment type="catalytic activity">
    <reaction evidence="8 10">
        <text>hydrogencarbonate + H(+) = CO2 + H2O</text>
        <dbReference type="Rhea" id="RHEA:10748"/>
        <dbReference type="ChEBI" id="CHEBI:15377"/>
        <dbReference type="ChEBI" id="CHEBI:15378"/>
        <dbReference type="ChEBI" id="CHEBI:16526"/>
        <dbReference type="ChEBI" id="CHEBI:17544"/>
        <dbReference type="EC" id="4.2.1.1"/>
    </reaction>
</comment>
<dbReference type="FunFam" id="3.40.1050.10:FF:000003">
    <property type="entry name" value="Carbonic anhydrase"/>
    <property type="match status" value="1"/>
</dbReference>
<dbReference type="PANTHER" id="PTHR11002">
    <property type="entry name" value="CARBONIC ANHYDRASE"/>
    <property type="match status" value="1"/>
</dbReference>
<dbReference type="Pfam" id="PF00484">
    <property type="entry name" value="Pro_CA"/>
    <property type="match status" value="1"/>
</dbReference>
<dbReference type="RefSeq" id="WP_012696000.1">
    <property type="nucleotide sequence ID" value="NZ_CP022115.1"/>
</dbReference>
<evidence type="ECO:0000256" key="7">
    <source>
        <dbReference type="ARBA" id="ARBA00031969"/>
    </source>
</evidence>
<evidence type="ECO:0000256" key="9">
    <source>
        <dbReference type="PIRSR" id="PIRSR601765-1"/>
    </source>
</evidence>
<keyword evidence="5 9" id="KW-0862">Zinc</keyword>
<organism evidence="11 13">
    <name type="scientific">Laribacter hongkongensis</name>
    <dbReference type="NCBI Taxonomy" id="168471"/>
    <lineage>
        <taxon>Bacteria</taxon>
        <taxon>Pseudomonadati</taxon>
        <taxon>Pseudomonadota</taxon>
        <taxon>Betaproteobacteria</taxon>
        <taxon>Neisseriales</taxon>
        <taxon>Aquaspirillaceae</taxon>
        <taxon>Laribacter</taxon>
    </lineage>
</organism>
<name>A0A248LFU6_9NEIS</name>
<evidence type="ECO:0000313" key="13">
    <source>
        <dbReference type="Proteomes" id="UP000197424"/>
    </source>
</evidence>
<dbReference type="PANTHER" id="PTHR11002:SF76">
    <property type="entry name" value="CARBONIC ANHYDRASE"/>
    <property type="match status" value="1"/>
</dbReference>
<dbReference type="Proteomes" id="UP001200247">
    <property type="component" value="Unassembled WGS sequence"/>
</dbReference>
<dbReference type="OMA" id="VARIIVM"/>
<dbReference type="GO" id="GO:0008270">
    <property type="term" value="F:zinc ion binding"/>
    <property type="evidence" value="ECO:0007669"/>
    <property type="project" value="UniProtKB-UniRule"/>
</dbReference>
<evidence type="ECO:0000313" key="14">
    <source>
        <dbReference type="Proteomes" id="UP001200247"/>
    </source>
</evidence>
<evidence type="ECO:0000256" key="5">
    <source>
        <dbReference type="ARBA" id="ARBA00022833"/>
    </source>
</evidence>
<dbReference type="InterPro" id="IPR001765">
    <property type="entry name" value="Carbonic_anhydrase"/>
</dbReference>
<evidence type="ECO:0000256" key="6">
    <source>
        <dbReference type="ARBA" id="ARBA00023239"/>
    </source>
</evidence>
<dbReference type="Proteomes" id="UP000197424">
    <property type="component" value="Chromosome"/>
</dbReference>
<comment type="cofactor">
    <cofactor evidence="9">
        <name>Zn(2+)</name>
        <dbReference type="ChEBI" id="CHEBI:29105"/>
    </cofactor>
    <text evidence="9">Binds 1 zinc ion per subunit.</text>
</comment>
<evidence type="ECO:0000313" key="12">
    <source>
        <dbReference type="EMBL" id="MCG9025829.1"/>
    </source>
</evidence>
<dbReference type="AlphaFoldDB" id="A0A248LFU6"/>
<evidence type="ECO:0000256" key="4">
    <source>
        <dbReference type="ARBA" id="ARBA00022723"/>
    </source>
</evidence>
<reference evidence="12 14" key="4">
    <citation type="submission" date="2021-10" db="EMBL/GenBank/DDBJ databases">
        <title>Whole-genome sequencing analysis of Laribacter hongkongensis: virulence gene profiles, carbohydrate-active enzyme prediction, and antimicrobial resistance characterization.</title>
        <authorList>
            <person name="Yuan P."/>
            <person name="Zhan Y."/>
            <person name="Chen D."/>
        </authorList>
    </citation>
    <scope>NUCLEOTIDE SEQUENCE [LARGE SCALE GENOMIC DNA]</scope>
    <source>
        <strain evidence="12 14">W67</strain>
    </source>
</reference>
<dbReference type="InterPro" id="IPR036874">
    <property type="entry name" value="Carbonic_anhydrase_sf"/>
</dbReference>
<evidence type="ECO:0000256" key="1">
    <source>
        <dbReference type="ARBA" id="ARBA00006217"/>
    </source>
</evidence>
<dbReference type="GeneID" id="75109333"/>
<dbReference type="Gene3D" id="3.40.1050.10">
    <property type="entry name" value="Carbonic anhydrase"/>
    <property type="match status" value="1"/>
</dbReference>
<sequence length="230" mass="25841">MPHQISAAIKRFLDGFRRFQTNYYHPENFRFEDLQHGQQPSTMVIGCADSRVDPAMLMGCEPGELFVVRNIANLVPPCEDHAHETHHSVSAALEYAVTSLEVERIIVLGHGCCGGIRALMDGITRQPEGGYLAKWLSIAEPVCDHVHQHYAVCDDATQRAIAERQSILISLDNLLTYPWIQQRFAAGSLELHGWYFDIRDGALHGCNLHTRQFMPLVCPLEHRDIEAGTA</sequence>
<dbReference type="PROSITE" id="PS00704">
    <property type="entry name" value="PROK_CO2_ANHYDRASE_1"/>
    <property type="match status" value="1"/>
</dbReference>
<reference evidence="11" key="1">
    <citation type="journal article" date="2017" name="J. Antimicrob. Chemother.">
        <title>Emergence and genomic analysis of MDR Laribacter hongkongensis strain HLGZ1 from Guangzhou, China.</title>
        <authorList>
            <person name="Wu H.K."/>
            <person name="Chen J.H."/>
            <person name="Yang L."/>
            <person name="Li A.R."/>
            <person name="Su D.H."/>
            <person name="Lin Y.P."/>
            <person name="Chen D.Q."/>
        </authorList>
    </citation>
    <scope>NUCLEOTIDE SEQUENCE</scope>
    <source>
        <strain evidence="11">HLGZ1</strain>
    </source>
</reference>
<comment type="similarity">
    <text evidence="1 10">Belongs to the beta-class carbonic anhydrase family.</text>
</comment>
<dbReference type="GO" id="GO:0015976">
    <property type="term" value="P:carbon utilization"/>
    <property type="evidence" value="ECO:0007669"/>
    <property type="project" value="InterPro"/>
</dbReference>
<proteinExistence type="inferred from homology"/>
<reference evidence="13" key="2">
    <citation type="submission" date="2017-06" db="EMBL/GenBank/DDBJ databases">
        <title>Whole genome sequence of Laribacter hongkongensis LHGZ1.</title>
        <authorList>
            <person name="Chen D."/>
            <person name="Wu H."/>
            <person name="Chen J."/>
        </authorList>
    </citation>
    <scope>NUCLEOTIDE SEQUENCE [LARGE SCALE GENOMIC DNA]</scope>
    <source>
        <strain evidence="13">LHGZ1</strain>
    </source>
</reference>
<dbReference type="CDD" id="cd00884">
    <property type="entry name" value="beta_CA_cladeB"/>
    <property type="match status" value="1"/>
</dbReference>
<feature type="binding site" evidence="9">
    <location>
        <position position="113"/>
    </location>
    <ligand>
        <name>Zn(2+)</name>
        <dbReference type="ChEBI" id="CHEBI:29105"/>
    </ligand>
</feature>
<protein>
    <recommendedName>
        <fullName evidence="3 10">Carbonic anhydrase</fullName>
        <ecNumber evidence="2 10">4.2.1.1</ecNumber>
    </recommendedName>
    <alternativeName>
        <fullName evidence="7 10">Carbonate dehydratase</fullName>
    </alternativeName>
</protein>
<comment type="function">
    <text evidence="10">Reversible hydration of carbon dioxide.</text>
</comment>
<keyword evidence="6 10" id="KW-0456">Lyase</keyword>
<dbReference type="InterPro" id="IPR015892">
    <property type="entry name" value="Carbonic_anhydrase_CS"/>
</dbReference>
<accession>A0A248LFU6</accession>
<evidence type="ECO:0000313" key="11">
    <source>
        <dbReference type="EMBL" id="ASJ23335.1"/>
    </source>
</evidence>
<feature type="binding site" evidence="9">
    <location>
        <position position="110"/>
    </location>
    <ligand>
        <name>Zn(2+)</name>
        <dbReference type="ChEBI" id="CHEBI:29105"/>
    </ligand>
</feature>
<gene>
    <name evidence="12" type="ORF">LH440_07920</name>
    <name evidence="11" type="ORF">LHGZ1_0504</name>
</gene>
<dbReference type="SUPFAM" id="SSF53056">
    <property type="entry name" value="beta-carbonic anhydrase, cab"/>
    <property type="match status" value="1"/>
</dbReference>
<dbReference type="OrthoDB" id="9797527at2"/>